<dbReference type="GO" id="GO:0008270">
    <property type="term" value="F:zinc ion binding"/>
    <property type="evidence" value="ECO:0007669"/>
    <property type="project" value="UniProtKB-KW"/>
</dbReference>
<keyword evidence="3" id="KW-0808">Transferase</keyword>
<protein>
    <recommendedName>
        <fullName evidence="2">RING-type E3 ubiquitin transferase</fullName>
        <ecNumber evidence="2">2.3.2.27</ecNumber>
    </recommendedName>
</protein>
<dbReference type="EMBL" id="AMQM01001385">
    <property type="status" value="NOT_ANNOTATED_CDS"/>
    <property type="molecule type" value="Genomic_DNA"/>
</dbReference>
<evidence type="ECO:0000256" key="6">
    <source>
        <dbReference type="ARBA" id="ARBA00022833"/>
    </source>
</evidence>
<dbReference type="InterPro" id="IPR017907">
    <property type="entry name" value="Znf_RING_CS"/>
</dbReference>
<reference evidence="11" key="3">
    <citation type="submission" date="2015-06" db="UniProtKB">
        <authorList>
            <consortium name="EnsemblMetazoa"/>
        </authorList>
    </citation>
    <scope>IDENTIFICATION</scope>
</reference>
<reference evidence="10 12" key="2">
    <citation type="journal article" date="2013" name="Nature">
        <title>Insights into bilaterian evolution from three spiralian genomes.</title>
        <authorList>
            <person name="Simakov O."/>
            <person name="Marletaz F."/>
            <person name="Cho S.J."/>
            <person name="Edsinger-Gonzales E."/>
            <person name="Havlak P."/>
            <person name="Hellsten U."/>
            <person name="Kuo D.H."/>
            <person name="Larsson T."/>
            <person name="Lv J."/>
            <person name="Arendt D."/>
            <person name="Savage R."/>
            <person name="Osoegawa K."/>
            <person name="de Jong P."/>
            <person name="Grimwood J."/>
            <person name="Chapman J.A."/>
            <person name="Shapiro H."/>
            <person name="Aerts A."/>
            <person name="Otillar R.P."/>
            <person name="Terry A.Y."/>
            <person name="Boore J.L."/>
            <person name="Grigoriev I.V."/>
            <person name="Lindberg D.R."/>
            <person name="Seaver E.C."/>
            <person name="Weisblat D.A."/>
            <person name="Putnam N.H."/>
            <person name="Rokhsar D.S."/>
        </authorList>
    </citation>
    <scope>NUCLEOTIDE SEQUENCE</scope>
</reference>
<dbReference type="HOGENOM" id="CLU_534521_0_0_1"/>
<dbReference type="Gene3D" id="3.30.40.10">
    <property type="entry name" value="Zinc/RING finger domain, C3HC4 (zinc finger)"/>
    <property type="match status" value="1"/>
</dbReference>
<dbReference type="PANTHER" id="PTHR46077">
    <property type="entry name" value="E3 UBIQUITIN-PROTEIN LIGASE TOPORS"/>
    <property type="match status" value="1"/>
</dbReference>
<dbReference type="PROSITE" id="PS00518">
    <property type="entry name" value="ZF_RING_1"/>
    <property type="match status" value="1"/>
</dbReference>
<accession>T1FQT4</accession>
<feature type="compositionally biased region" description="Polar residues" evidence="8">
    <location>
        <begin position="168"/>
        <end position="177"/>
    </location>
</feature>
<dbReference type="InterPro" id="IPR001841">
    <property type="entry name" value="Znf_RING"/>
</dbReference>
<evidence type="ECO:0000256" key="3">
    <source>
        <dbReference type="ARBA" id="ARBA00022679"/>
    </source>
</evidence>
<dbReference type="InterPro" id="IPR013083">
    <property type="entry name" value="Znf_RING/FYVE/PHD"/>
</dbReference>
<dbReference type="GO" id="GO:0000209">
    <property type="term" value="P:protein polyubiquitination"/>
    <property type="evidence" value="ECO:0000318"/>
    <property type="project" value="GO_Central"/>
</dbReference>
<dbReference type="OrthoDB" id="365379at2759"/>
<evidence type="ECO:0000256" key="5">
    <source>
        <dbReference type="ARBA" id="ARBA00022771"/>
    </source>
</evidence>
<dbReference type="GO" id="GO:0061630">
    <property type="term" value="F:ubiquitin protein ligase activity"/>
    <property type="evidence" value="ECO:0000318"/>
    <property type="project" value="GO_Central"/>
</dbReference>
<reference evidence="12" key="1">
    <citation type="submission" date="2012-12" db="EMBL/GenBank/DDBJ databases">
        <authorList>
            <person name="Hellsten U."/>
            <person name="Grimwood J."/>
            <person name="Chapman J.A."/>
            <person name="Shapiro H."/>
            <person name="Aerts A."/>
            <person name="Otillar R.P."/>
            <person name="Terry A.Y."/>
            <person name="Boore J.L."/>
            <person name="Simakov O."/>
            <person name="Marletaz F."/>
            <person name="Cho S.-J."/>
            <person name="Edsinger-Gonzales E."/>
            <person name="Havlak P."/>
            <person name="Kuo D.-H."/>
            <person name="Larsson T."/>
            <person name="Lv J."/>
            <person name="Arendt D."/>
            <person name="Savage R."/>
            <person name="Osoegawa K."/>
            <person name="de Jong P."/>
            <person name="Lindberg D.R."/>
            <person name="Seaver E.C."/>
            <person name="Weisblat D.A."/>
            <person name="Putnam N.H."/>
            <person name="Grigoriev I.V."/>
            <person name="Rokhsar D.S."/>
        </authorList>
    </citation>
    <scope>NUCLEOTIDE SEQUENCE</scope>
</reference>
<evidence type="ECO:0000259" key="9">
    <source>
        <dbReference type="PROSITE" id="PS50089"/>
    </source>
</evidence>
<dbReference type="CTD" id="20211181"/>
<evidence type="ECO:0000256" key="1">
    <source>
        <dbReference type="ARBA" id="ARBA00000900"/>
    </source>
</evidence>
<evidence type="ECO:0000256" key="8">
    <source>
        <dbReference type="SAM" id="MobiDB-lite"/>
    </source>
</evidence>
<evidence type="ECO:0000313" key="11">
    <source>
        <dbReference type="EnsemblMetazoa" id="HelroP189220"/>
    </source>
</evidence>
<evidence type="ECO:0000256" key="2">
    <source>
        <dbReference type="ARBA" id="ARBA00012483"/>
    </source>
</evidence>
<dbReference type="PANTHER" id="PTHR46077:SF5">
    <property type="entry name" value="RING-TYPE DOMAIN-CONTAINING PROTEIN"/>
    <property type="match status" value="1"/>
</dbReference>
<dbReference type="EnsemblMetazoa" id="HelroT189220">
    <property type="protein sequence ID" value="HelroP189220"/>
    <property type="gene ID" value="HelroG189220"/>
</dbReference>
<feature type="domain" description="RING-type" evidence="9">
    <location>
        <begin position="17"/>
        <end position="58"/>
    </location>
</feature>
<organism evidence="11 12">
    <name type="scientific">Helobdella robusta</name>
    <name type="common">Californian leech</name>
    <dbReference type="NCBI Taxonomy" id="6412"/>
    <lineage>
        <taxon>Eukaryota</taxon>
        <taxon>Metazoa</taxon>
        <taxon>Spiralia</taxon>
        <taxon>Lophotrochozoa</taxon>
        <taxon>Annelida</taxon>
        <taxon>Clitellata</taxon>
        <taxon>Hirudinea</taxon>
        <taxon>Rhynchobdellida</taxon>
        <taxon>Glossiphoniidae</taxon>
        <taxon>Helobdella</taxon>
    </lineage>
</organism>
<dbReference type="EMBL" id="KB097495">
    <property type="protein sequence ID" value="ESN96377.1"/>
    <property type="molecule type" value="Genomic_DNA"/>
</dbReference>
<proteinExistence type="predicted"/>
<evidence type="ECO:0000256" key="4">
    <source>
        <dbReference type="ARBA" id="ARBA00022723"/>
    </source>
</evidence>
<dbReference type="eggNOG" id="ENOG502RTBF">
    <property type="taxonomic scope" value="Eukaryota"/>
</dbReference>
<dbReference type="RefSeq" id="XP_009025549.1">
    <property type="nucleotide sequence ID" value="XM_009027301.1"/>
</dbReference>
<sequence>MNRSEGITSRSSIIDQCSICYYDIAEETKSATSLCFHEFCLSCIKRLAKLNAVCPICRLTFTEILNNIGANVGYDAYGIPRPTLTAKRRLDRSDNSEAYSPATLNDLCNNAQTGAFDFISNPSVIYQPSSVLTPSNPRAQNCDTYDTVRLTFTAKRRLRSNRSEHGETSVNSNGLPVNNSTYNNPTFNNSTYNYSTYNNSAFNDSTYNNQTFNNSTYNNSVFNNTTYNNPAFNDSTNNNQTFNNSTYNNPTFNDSAYNISTFDNSTSNNPTFNNSTSNNQTFNNSTYNNPTFNNSTYNNQTINNSTYNNQTLNNSTYNNSTYNNQTLNNSTYNNQTFNNSTYNDQTFNNLTGNNPTHNNPTCDFEENIHNHNNIWPAGINSGNNKTNYMNNINTQTFNNNNNWSMETSTNFNGNEINVQWPRQSSASMATTNFSNNNNFGINEQNFTSYSGNTNSIQHLYRPNNKRTFSAEADGADRNNKMMKTEKWTQNSRLPYIEYFSEFNDSYNRKD</sequence>
<name>T1FQT4_HELRO</name>
<dbReference type="GO" id="GO:0006513">
    <property type="term" value="P:protein monoubiquitination"/>
    <property type="evidence" value="ECO:0000318"/>
    <property type="project" value="GO_Central"/>
</dbReference>
<keyword evidence="4" id="KW-0479">Metal-binding</keyword>
<dbReference type="Pfam" id="PF13639">
    <property type="entry name" value="zf-RING_2"/>
    <property type="match status" value="1"/>
</dbReference>
<keyword evidence="12" id="KW-1185">Reference proteome</keyword>
<evidence type="ECO:0000313" key="10">
    <source>
        <dbReference type="EMBL" id="ESN96377.1"/>
    </source>
</evidence>
<keyword evidence="5 7" id="KW-0863">Zinc-finger</keyword>
<dbReference type="EC" id="2.3.2.27" evidence="2"/>
<feature type="region of interest" description="Disordered" evidence="8">
    <location>
        <begin position="160"/>
        <end position="179"/>
    </location>
</feature>
<dbReference type="SUPFAM" id="SSF57850">
    <property type="entry name" value="RING/U-box"/>
    <property type="match status" value="1"/>
</dbReference>
<dbReference type="Proteomes" id="UP000015101">
    <property type="component" value="Unassembled WGS sequence"/>
</dbReference>
<dbReference type="SMART" id="SM00184">
    <property type="entry name" value="RING"/>
    <property type="match status" value="1"/>
</dbReference>
<dbReference type="PROSITE" id="PS50089">
    <property type="entry name" value="ZF_RING_2"/>
    <property type="match status" value="1"/>
</dbReference>
<dbReference type="KEGG" id="hro:HELRODRAFT_189220"/>
<dbReference type="InParanoid" id="T1FQT4"/>
<gene>
    <name evidence="11" type="primary">20211181</name>
    <name evidence="10" type="ORF">HELRODRAFT_189220</name>
</gene>
<dbReference type="GeneID" id="20211181"/>
<evidence type="ECO:0000256" key="7">
    <source>
        <dbReference type="PROSITE-ProRule" id="PRU00175"/>
    </source>
</evidence>
<comment type="catalytic activity">
    <reaction evidence="1">
        <text>S-ubiquitinyl-[E2 ubiquitin-conjugating enzyme]-L-cysteine + [acceptor protein]-L-lysine = [E2 ubiquitin-conjugating enzyme]-L-cysteine + N(6)-ubiquitinyl-[acceptor protein]-L-lysine.</text>
        <dbReference type="EC" id="2.3.2.27"/>
    </reaction>
</comment>
<keyword evidence="6" id="KW-0862">Zinc</keyword>
<dbReference type="AlphaFoldDB" id="T1FQT4"/>
<evidence type="ECO:0000313" key="12">
    <source>
        <dbReference type="Proteomes" id="UP000015101"/>
    </source>
</evidence>